<evidence type="ECO:0000256" key="2">
    <source>
        <dbReference type="SAM" id="SignalP"/>
    </source>
</evidence>
<keyword evidence="1" id="KW-0472">Membrane</keyword>
<name>A0A1G2QE76_9BACT</name>
<dbReference type="EMBL" id="MHTJ01000002">
    <property type="protein sequence ID" value="OHA58890.1"/>
    <property type="molecule type" value="Genomic_DNA"/>
</dbReference>
<comment type="caution">
    <text evidence="3">The sequence shown here is derived from an EMBL/GenBank/DDBJ whole genome shotgun (WGS) entry which is preliminary data.</text>
</comment>
<gene>
    <name evidence="3" type="ORF">A2571_00720</name>
</gene>
<protein>
    <submittedName>
        <fullName evidence="3">Uncharacterized protein</fullName>
    </submittedName>
</protein>
<evidence type="ECO:0000313" key="4">
    <source>
        <dbReference type="Proteomes" id="UP000177043"/>
    </source>
</evidence>
<proteinExistence type="predicted"/>
<feature type="transmembrane region" description="Helical" evidence="1">
    <location>
        <begin position="104"/>
        <end position="125"/>
    </location>
</feature>
<keyword evidence="1" id="KW-1133">Transmembrane helix</keyword>
<feature type="chain" id="PRO_5009584086" evidence="2">
    <location>
        <begin position="22"/>
        <end position="174"/>
    </location>
</feature>
<keyword evidence="1" id="KW-0812">Transmembrane</keyword>
<accession>A0A1G2QE76</accession>
<feature type="transmembrane region" description="Helical" evidence="1">
    <location>
        <begin position="67"/>
        <end position="92"/>
    </location>
</feature>
<evidence type="ECO:0000313" key="3">
    <source>
        <dbReference type="EMBL" id="OHA58890.1"/>
    </source>
</evidence>
<sequence length="174" mass="18342">MTKIIKIIIISLSLTTGLALAEEPLPQQPAGAQSGYVLLSPSFIGANEGDTVGPSGTLSFAGYLQKIYITALSIAVFAAIITFVYAGFMYLWPKPGEKTEAKAMMWQAMIGLVLALTSYLILYTVNPNLLKFDSSIFGGLKSSAPAPAPAPVDNSMPITPDTPIYNPIDIGAGI</sequence>
<dbReference type="STRING" id="1802438.A2571_00720"/>
<feature type="signal peptide" evidence="2">
    <location>
        <begin position="1"/>
        <end position="21"/>
    </location>
</feature>
<dbReference type="Proteomes" id="UP000177043">
    <property type="component" value="Unassembled WGS sequence"/>
</dbReference>
<reference evidence="3 4" key="1">
    <citation type="journal article" date="2016" name="Nat. Commun.">
        <title>Thousands of microbial genomes shed light on interconnected biogeochemical processes in an aquifer system.</title>
        <authorList>
            <person name="Anantharaman K."/>
            <person name="Brown C.T."/>
            <person name="Hug L.A."/>
            <person name="Sharon I."/>
            <person name="Castelle C.J."/>
            <person name="Probst A.J."/>
            <person name="Thomas B.C."/>
            <person name="Singh A."/>
            <person name="Wilkins M.J."/>
            <person name="Karaoz U."/>
            <person name="Brodie E.L."/>
            <person name="Williams K.H."/>
            <person name="Hubbard S.S."/>
            <person name="Banfield J.F."/>
        </authorList>
    </citation>
    <scope>NUCLEOTIDE SEQUENCE [LARGE SCALE GENOMIC DNA]</scope>
</reference>
<dbReference type="AlphaFoldDB" id="A0A1G2QE76"/>
<organism evidence="3 4">
    <name type="scientific">Candidatus Vogelbacteria bacterium RIFOXYD1_FULL_44_32</name>
    <dbReference type="NCBI Taxonomy" id="1802438"/>
    <lineage>
        <taxon>Bacteria</taxon>
        <taxon>Candidatus Vogeliibacteriota</taxon>
    </lineage>
</organism>
<evidence type="ECO:0000256" key="1">
    <source>
        <dbReference type="SAM" id="Phobius"/>
    </source>
</evidence>
<keyword evidence="2" id="KW-0732">Signal</keyword>